<feature type="region of interest" description="Disordered" evidence="1">
    <location>
        <begin position="81"/>
        <end position="104"/>
    </location>
</feature>
<dbReference type="Proteomes" id="UP000799439">
    <property type="component" value="Unassembled WGS sequence"/>
</dbReference>
<feature type="compositionally biased region" description="Low complexity" evidence="1">
    <location>
        <begin position="89"/>
        <end position="100"/>
    </location>
</feature>
<evidence type="ECO:0000256" key="1">
    <source>
        <dbReference type="SAM" id="MobiDB-lite"/>
    </source>
</evidence>
<organism evidence="2 3">
    <name type="scientific">Myriangium duriaei CBS 260.36</name>
    <dbReference type="NCBI Taxonomy" id="1168546"/>
    <lineage>
        <taxon>Eukaryota</taxon>
        <taxon>Fungi</taxon>
        <taxon>Dikarya</taxon>
        <taxon>Ascomycota</taxon>
        <taxon>Pezizomycotina</taxon>
        <taxon>Dothideomycetes</taxon>
        <taxon>Dothideomycetidae</taxon>
        <taxon>Myriangiales</taxon>
        <taxon>Myriangiaceae</taxon>
        <taxon>Myriangium</taxon>
    </lineage>
</organism>
<name>A0A9P4IVQ0_9PEZI</name>
<dbReference type="AlphaFoldDB" id="A0A9P4IVQ0"/>
<evidence type="ECO:0000313" key="2">
    <source>
        <dbReference type="EMBL" id="KAF2147739.1"/>
    </source>
</evidence>
<gene>
    <name evidence="2" type="ORF">K461DRAFT_71479</name>
</gene>
<accession>A0A9P4IVQ0</accession>
<sequence length="253" mass="28182">MQTDSHTFLYPEPAMQSNLRACQTKNLNAVYFINHQSSTPKRPSTSLNNKAKNIKTRSIYHAQIKKRNAIYCPPTRPRQTGGHDLFDAPPTLTSLPSPSSTRRRFVPHPSTLPFPFPPFSAVPCPASSIMSKSASSLGYGDLGRSRTERMPCTISAAASMYPLSLAPGGSRPVVLAKRERSTKCEVSGSGFRGGEWGDWTRTVRRKDDMAGLWWEEVVDVPWSVGAEAVCVPFVEGMTDVWRLGTSLERRWHW</sequence>
<proteinExistence type="predicted"/>
<reference evidence="2" key="1">
    <citation type="journal article" date="2020" name="Stud. Mycol.">
        <title>101 Dothideomycetes genomes: a test case for predicting lifestyles and emergence of pathogens.</title>
        <authorList>
            <person name="Haridas S."/>
            <person name="Albert R."/>
            <person name="Binder M."/>
            <person name="Bloem J."/>
            <person name="Labutti K."/>
            <person name="Salamov A."/>
            <person name="Andreopoulos B."/>
            <person name="Baker S."/>
            <person name="Barry K."/>
            <person name="Bills G."/>
            <person name="Bluhm B."/>
            <person name="Cannon C."/>
            <person name="Castanera R."/>
            <person name="Culley D."/>
            <person name="Daum C."/>
            <person name="Ezra D."/>
            <person name="Gonzalez J."/>
            <person name="Henrissat B."/>
            <person name="Kuo A."/>
            <person name="Liang C."/>
            <person name="Lipzen A."/>
            <person name="Lutzoni F."/>
            <person name="Magnuson J."/>
            <person name="Mondo S."/>
            <person name="Nolan M."/>
            <person name="Ohm R."/>
            <person name="Pangilinan J."/>
            <person name="Park H.-J."/>
            <person name="Ramirez L."/>
            <person name="Alfaro M."/>
            <person name="Sun H."/>
            <person name="Tritt A."/>
            <person name="Yoshinaga Y."/>
            <person name="Zwiers L.-H."/>
            <person name="Turgeon B."/>
            <person name="Goodwin S."/>
            <person name="Spatafora J."/>
            <person name="Crous P."/>
            <person name="Grigoriev I."/>
        </authorList>
    </citation>
    <scope>NUCLEOTIDE SEQUENCE</scope>
    <source>
        <strain evidence="2">CBS 260.36</strain>
    </source>
</reference>
<dbReference type="EMBL" id="ML996095">
    <property type="protein sequence ID" value="KAF2147739.1"/>
    <property type="molecule type" value="Genomic_DNA"/>
</dbReference>
<comment type="caution">
    <text evidence="2">The sequence shown here is derived from an EMBL/GenBank/DDBJ whole genome shotgun (WGS) entry which is preliminary data.</text>
</comment>
<protein>
    <submittedName>
        <fullName evidence="2">Uncharacterized protein</fullName>
    </submittedName>
</protein>
<evidence type="ECO:0000313" key="3">
    <source>
        <dbReference type="Proteomes" id="UP000799439"/>
    </source>
</evidence>
<keyword evidence="3" id="KW-1185">Reference proteome</keyword>